<evidence type="ECO:0000256" key="2">
    <source>
        <dbReference type="SAM" id="Phobius"/>
    </source>
</evidence>
<reference evidence="3 4" key="1">
    <citation type="submission" date="2021-01" db="EMBL/GenBank/DDBJ databases">
        <title>Whole genome shotgun sequence of Verrucosispora gifhornensis NBRC 16317.</title>
        <authorList>
            <person name="Komaki H."/>
            <person name="Tamura T."/>
        </authorList>
    </citation>
    <scope>NUCLEOTIDE SEQUENCE [LARGE SCALE GENOMIC DNA]</scope>
    <source>
        <strain evidence="3 4">NBRC 16317</strain>
    </source>
</reference>
<feature type="compositionally biased region" description="Gly residues" evidence="1">
    <location>
        <begin position="650"/>
        <end position="672"/>
    </location>
</feature>
<evidence type="ECO:0000313" key="3">
    <source>
        <dbReference type="EMBL" id="GIJ17079.1"/>
    </source>
</evidence>
<feature type="compositionally biased region" description="Low complexity" evidence="1">
    <location>
        <begin position="148"/>
        <end position="163"/>
    </location>
</feature>
<evidence type="ECO:0000256" key="1">
    <source>
        <dbReference type="SAM" id="MobiDB-lite"/>
    </source>
</evidence>
<dbReference type="EMBL" id="BOPA01000026">
    <property type="protein sequence ID" value="GIJ17079.1"/>
    <property type="molecule type" value="Genomic_DNA"/>
</dbReference>
<keyword evidence="2" id="KW-1133">Transmembrane helix</keyword>
<name>A0ABQ4IGP2_9ACTN</name>
<feature type="transmembrane region" description="Helical" evidence="2">
    <location>
        <begin position="754"/>
        <end position="776"/>
    </location>
</feature>
<proteinExistence type="predicted"/>
<feature type="region of interest" description="Disordered" evidence="1">
    <location>
        <begin position="1"/>
        <end position="730"/>
    </location>
</feature>
<feature type="compositionally biased region" description="Basic and acidic residues" evidence="1">
    <location>
        <begin position="1"/>
        <end position="14"/>
    </location>
</feature>
<feature type="compositionally biased region" description="Polar residues" evidence="1">
    <location>
        <begin position="109"/>
        <end position="147"/>
    </location>
</feature>
<feature type="compositionally biased region" description="Low complexity" evidence="1">
    <location>
        <begin position="302"/>
        <end position="325"/>
    </location>
</feature>
<organism evidence="3 4">
    <name type="scientific">Micromonospora gifhornensis</name>
    <dbReference type="NCBI Taxonomy" id="84594"/>
    <lineage>
        <taxon>Bacteria</taxon>
        <taxon>Bacillati</taxon>
        <taxon>Actinomycetota</taxon>
        <taxon>Actinomycetes</taxon>
        <taxon>Micromonosporales</taxon>
        <taxon>Micromonosporaceae</taxon>
        <taxon>Micromonospora</taxon>
    </lineage>
</organism>
<evidence type="ECO:0000313" key="4">
    <source>
        <dbReference type="Proteomes" id="UP000647860"/>
    </source>
</evidence>
<feature type="compositionally biased region" description="Basic and acidic residues" evidence="1">
    <location>
        <begin position="637"/>
        <end position="646"/>
    </location>
</feature>
<keyword evidence="2" id="KW-0812">Transmembrane</keyword>
<feature type="compositionally biased region" description="Basic and acidic residues" evidence="1">
    <location>
        <begin position="565"/>
        <end position="579"/>
    </location>
</feature>
<protein>
    <submittedName>
        <fullName evidence="3">Uncharacterized protein</fullName>
    </submittedName>
</protein>
<feature type="compositionally biased region" description="Polar residues" evidence="1">
    <location>
        <begin position="70"/>
        <end position="86"/>
    </location>
</feature>
<keyword evidence="2" id="KW-0472">Membrane</keyword>
<feature type="compositionally biased region" description="Polar residues" evidence="1">
    <location>
        <begin position="372"/>
        <end position="382"/>
    </location>
</feature>
<feature type="compositionally biased region" description="Polar residues" evidence="1">
    <location>
        <begin position="202"/>
        <end position="213"/>
    </location>
</feature>
<gene>
    <name evidence="3" type="ORF">Vgi01_37630</name>
</gene>
<feature type="compositionally biased region" description="Low complexity" evidence="1">
    <location>
        <begin position="521"/>
        <end position="540"/>
    </location>
</feature>
<accession>A0ABQ4IGP2</accession>
<dbReference type="RefSeq" id="WP_204291874.1">
    <property type="nucleotide sequence ID" value="NZ_BAAAGZ010000032.1"/>
</dbReference>
<keyword evidence="4" id="KW-1185">Reference proteome</keyword>
<sequence length="851" mass="86375">MTSEGPHHPGHEPDEVPPGGGGSAPYGDRPVQQDNGYGAPAPDLGWAPPPPARPDQAAPAWASQPGAGWGSQQANRQAQAPNSGTWTPAAGGQPSWTPPGEQPAANWPAASTSDQPAWASAGQSNPAWGGATTSESTQPAEWTPHQTSSDQSASSQSGSPPASWQGNQQPEWNATPRPAEQPPGWAAGAPESAQPDWAQGNAPAQPNWTQSSPPAQPDWAQGNSPAQPDWAQGNSPAQPDWAQGNSPAQPDWAQGNSPAQPDWAQANPPAQPDWAQTNPAAQPEWAQGGPSAQPDWAQTDQAATRAEPAARATAQVPPADPAPQQHSAPGDPARAGAWPGEQEQPGWAGGQGRQPETGGWAQDQAPAWTPTEAASGSASPLPSRNAGDRAPLTEVEPWAPGEAWGGGGAPEAGPSRSDTGRAEESPVYQPAPAPGISPANMVPLPPQEQRVPGASLAAAPPTDYPAPGQYPGDQSVPSQRPGVDQPAGSWGQPESRPDEPQPSAEAAIPAPRTSPESVGRATPTAAAGGVSASASVPTASRVTPPADHTALPTGAPAPRVYGRPARPEPEEPVQEREEQPQPPRFGQGPEPRFADHEQAGPAAFTGAAAPASPAFPPGLPAFADAPATDRPVNGVKPHPEPDRPADRFGGAAGDPFGGPAGDPFGGPAGDPFGGAARDPFGGAADRPGVTYGSPARPESGPDHTSAFPPGPQPNAPWSPGTPAGEPEQGRFDAFKPVAEPAADAPPPKVRNGRVLAAVLVAAVLILAIPLGLLLLLGKFGGSDDNAFDPAVGSCVKRSGDSAVEAVCGEPESFSVVSKVESKDKCPDPALPYVELRGDVANPVLCLKNSTG</sequence>
<feature type="compositionally biased region" description="Polar residues" evidence="1">
    <location>
        <begin position="221"/>
        <end position="259"/>
    </location>
</feature>
<feature type="compositionally biased region" description="Low complexity" evidence="1">
    <location>
        <begin position="599"/>
        <end position="612"/>
    </location>
</feature>
<dbReference type="Proteomes" id="UP000647860">
    <property type="component" value="Unassembled WGS sequence"/>
</dbReference>
<comment type="caution">
    <text evidence="3">The sequence shown here is derived from an EMBL/GenBank/DDBJ whole genome shotgun (WGS) entry which is preliminary data.</text>
</comment>